<keyword evidence="1" id="KW-0732">Signal</keyword>
<dbReference type="RefSeq" id="WP_181054609.1">
    <property type="nucleotide sequence ID" value="NZ_JACDXJ010000002.1"/>
</dbReference>
<feature type="chain" id="PRO_5032923555" evidence="1">
    <location>
        <begin position="29"/>
        <end position="339"/>
    </location>
</feature>
<dbReference type="InterPro" id="IPR006311">
    <property type="entry name" value="TAT_signal"/>
</dbReference>
<feature type="signal peptide" evidence="1">
    <location>
        <begin position="1"/>
        <end position="28"/>
    </location>
</feature>
<dbReference type="AlphaFoldDB" id="A0A838BUV3"/>
<dbReference type="EMBL" id="JACDXJ010000002">
    <property type="protein sequence ID" value="MBA1159030.1"/>
    <property type="molecule type" value="Genomic_DNA"/>
</dbReference>
<dbReference type="GO" id="GO:0009228">
    <property type="term" value="P:thiamine biosynthetic process"/>
    <property type="evidence" value="ECO:0007669"/>
    <property type="project" value="InterPro"/>
</dbReference>
<evidence type="ECO:0000256" key="1">
    <source>
        <dbReference type="SAM" id="SignalP"/>
    </source>
</evidence>
<reference evidence="3 4" key="1">
    <citation type="submission" date="2020-07" db="EMBL/GenBank/DDBJ databases">
        <title>Draft genome and description of Microvirga mediterraneensis Marseille-Q2068 sp. nov.</title>
        <authorList>
            <person name="Boxberger M."/>
        </authorList>
    </citation>
    <scope>NUCLEOTIDE SEQUENCE [LARGE SCALE GENOMIC DNA]</scope>
    <source>
        <strain evidence="3 4">Marseille-Q2068</strain>
    </source>
</reference>
<keyword evidence="4" id="KW-1185">Reference proteome</keyword>
<evidence type="ECO:0000313" key="3">
    <source>
        <dbReference type="EMBL" id="MBA1159030.1"/>
    </source>
</evidence>
<dbReference type="SUPFAM" id="SSF53850">
    <property type="entry name" value="Periplasmic binding protein-like II"/>
    <property type="match status" value="1"/>
</dbReference>
<sequence length="339" mass="36901">MNQDRRTFLKMMALSGAVIPYASSQALAQTPAKVRVQIGWIPNVQYAGEWISLERNLFAKHGVSVEWYPGGPNALPAPVVLAAGKADLGYSTWFPLLDAVAKGNDLVMIAAVFPKNPLGIISLAKKPILKPQDLVGAKVLAQGPNEKTAIDATLSLAGLPVQWTQVPAGFSPEPLLAGEGDGYTAFGVNQTITLEQMGLKWGKDFHFVSFDELGFRTYGAVLMTTRAYLEQNRPAVIGYLRGIIQGWQENDKDPAVAARLATEKFGADFGLELKQQIRQNELQIPLTRYDEQGKLRLALDREVMSGPMYAAARATGRTNLPDVDKLADFTVVPEAHQGL</sequence>
<dbReference type="InterPro" id="IPR027939">
    <property type="entry name" value="NMT1/THI5"/>
</dbReference>
<dbReference type="PROSITE" id="PS51318">
    <property type="entry name" value="TAT"/>
    <property type="match status" value="1"/>
</dbReference>
<protein>
    <submittedName>
        <fullName evidence="3">ABC transporter substrate-binding protein</fullName>
    </submittedName>
</protein>
<feature type="domain" description="SsuA/THI5-like" evidence="2">
    <location>
        <begin position="44"/>
        <end position="255"/>
    </location>
</feature>
<dbReference type="Gene3D" id="3.40.190.10">
    <property type="entry name" value="Periplasmic binding protein-like II"/>
    <property type="match status" value="2"/>
</dbReference>
<evidence type="ECO:0000259" key="2">
    <source>
        <dbReference type="Pfam" id="PF09084"/>
    </source>
</evidence>
<dbReference type="InterPro" id="IPR015168">
    <property type="entry name" value="SsuA/THI5"/>
</dbReference>
<proteinExistence type="predicted"/>
<organism evidence="3 4">
    <name type="scientific">Microvirga mediterraneensis</name>
    <dbReference type="NCBI Taxonomy" id="2754695"/>
    <lineage>
        <taxon>Bacteria</taxon>
        <taxon>Pseudomonadati</taxon>
        <taxon>Pseudomonadota</taxon>
        <taxon>Alphaproteobacteria</taxon>
        <taxon>Hyphomicrobiales</taxon>
        <taxon>Methylobacteriaceae</taxon>
        <taxon>Microvirga</taxon>
    </lineage>
</organism>
<dbReference type="PANTHER" id="PTHR31528">
    <property type="entry name" value="4-AMINO-5-HYDROXYMETHYL-2-METHYLPYRIMIDINE PHOSPHATE SYNTHASE THI11-RELATED"/>
    <property type="match status" value="1"/>
</dbReference>
<dbReference type="PANTHER" id="PTHR31528:SF3">
    <property type="entry name" value="THIAMINE BIOSYNTHESIS PROTEIN HI_0357-RELATED"/>
    <property type="match status" value="1"/>
</dbReference>
<dbReference type="Proteomes" id="UP000572984">
    <property type="component" value="Unassembled WGS sequence"/>
</dbReference>
<accession>A0A838BUV3</accession>
<comment type="caution">
    <text evidence="3">The sequence shown here is derived from an EMBL/GenBank/DDBJ whole genome shotgun (WGS) entry which is preliminary data.</text>
</comment>
<dbReference type="Pfam" id="PF09084">
    <property type="entry name" value="NMT1"/>
    <property type="match status" value="1"/>
</dbReference>
<name>A0A838BUV3_9HYPH</name>
<gene>
    <name evidence="3" type="ORF">H0S73_23345</name>
</gene>
<evidence type="ECO:0000313" key="4">
    <source>
        <dbReference type="Proteomes" id="UP000572984"/>
    </source>
</evidence>